<dbReference type="PANTHER" id="PTHR24094:SF15">
    <property type="entry name" value="AMP-DEPENDENT SYNTHETASE_LIGASE DOMAIN-CONTAINING PROTEIN-RELATED"/>
    <property type="match status" value="1"/>
</dbReference>
<dbReference type="Pfam" id="PF07510">
    <property type="entry name" value="GmrSD_C"/>
    <property type="match status" value="1"/>
</dbReference>
<keyword evidence="1" id="KW-0732">Signal</keyword>
<evidence type="ECO:0000313" key="3">
    <source>
        <dbReference type="EMBL" id="SDK15041.1"/>
    </source>
</evidence>
<gene>
    <name evidence="3" type="ORF">SAMN05421806_10522</name>
</gene>
<feature type="domain" description="GmrSD restriction endonucleases C-terminal" evidence="2">
    <location>
        <begin position="102"/>
        <end position="207"/>
    </location>
</feature>
<keyword evidence="4" id="KW-1185">Reference proteome</keyword>
<dbReference type="OrthoDB" id="5196645at2"/>
<dbReference type="AlphaFoldDB" id="A0A1G8ZJ15"/>
<reference evidence="3 4" key="1">
    <citation type="submission" date="2016-10" db="EMBL/GenBank/DDBJ databases">
        <authorList>
            <person name="de Groot N.N."/>
        </authorList>
    </citation>
    <scope>NUCLEOTIDE SEQUENCE [LARGE SCALE GENOMIC DNA]</scope>
    <source>
        <strain evidence="3 4">CGMCC 4.5727</strain>
    </source>
</reference>
<feature type="signal peptide" evidence="1">
    <location>
        <begin position="1"/>
        <end position="28"/>
    </location>
</feature>
<evidence type="ECO:0000256" key="1">
    <source>
        <dbReference type="SAM" id="SignalP"/>
    </source>
</evidence>
<name>A0A1G8ZJ15_9ACTN</name>
<dbReference type="InterPro" id="IPR011089">
    <property type="entry name" value="GmrSD_C"/>
</dbReference>
<evidence type="ECO:0000259" key="2">
    <source>
        <dbReference type="Pfam" id="PF07510"/>
    </source>
</evidence>
<accession>A0A1G8ZJ15</accession>
<evidence type="ECO:0000313" key="4">
    <source>
        <dbReference type="Proteomes" id="UP000199155"/>
    </source>
</evidence>
<protein>
    <recommendedName>
        <fullName evidence="2">GmrSD restriction endonucleases C-terminal domain-containing protein</fullName>
    </recommendedName>
</protein>
<dbReference type="STRING" id="417292.SAMN05421806_10522"/>
<dbReference type="EMBL" id="FNFF01000005">
    <property type="protein sequence ID" value="SDK15041.1"/>
    <property type="molecule type" value="Genomic_DNA"/>
</dbReference>
<sequence length="225" mass="24196">MNSNLRTLSVATALLLAAAVLAPASAAAAPSADPEPRFQVRKAVQLLGTMSEYKGTYPAAAFPGWADADHDGCDTRAEVLREEAVAAPRIEEDCLVASGQWYSWYDDRQLTGDPARQVEVHHLVPLKEAWESGAHAWDTATREAYVNDLAAAATLTAVSAAAARDRGDRDPAEWLPPYAPARCAYVADWIATKLRWGLTVDFLEAVKLTEVAQGCPNTPLAVPAR</sequence>
<dbReference type="Proteomes" id="UP000199155">
    <property type="component" value="Unassembled WGS sequence"/>
</dbReference>
<organism evidence="3 4">
    <name type="scientific">Streptomyces indicus</name>
    <dbReference type="NCBI Taxonomy" id="417292"/>
    <lineage>
        <taxon>Bacteria</taxon>
        <taxon>Bacillati</taxon>
        <taxon>Actinomycetota</taxon>
        <taxon>Actinomycetes</taxon>
        <taxon>Kitasatosporales</taxon>
        <taxon>Streptomycetaceae</taxon>
        <taxon>Streptomyces</taxon>
    </lineage>
</organism>
<feature type="chain" id="PRO_5011455685" description="GmrSD restriction endonucleases C-terminal domain-containing protein" evidence="1">
    <location>
        <begin position="29"/>
        <end position="225"/>
    </location>
</feature>
<dbReference type="PANTHER" id="PTHR24094">
    <property type="entry name" value="SECRETED PROTEIN"/>
    <property type="match status" value="1"/>
</dbReference>
<dbReference type="RefSeq" id="WP_093610066.1">
    <property type="nucleotide sequence ID" value="NZ_FNFF01000005.1"/>
</dbReference>
<proteinExistence type="predicted"/>